<sequence>MIQTTVTREGRLTVLMDFSIVVCARIDPLAQLPEGEPRGSASAYRLQLDQTA</sequence>
<dbReference type="AlphaFoldDB" id="A0A972NZV9"/>
<reference evidence="2 3" key="1">
    <citation type="submission" date="2019-11" db="EMBL/GenBank/DDBJ databases">
        <title>Metabolism of dissolved organic matter in forest soils.</title>
        <authorList>
            <person name="Cyle K.T."/>
            <person name="Wilhelm R.C."/>
            <person name="Martinez C.E."/>
        </authorList>
    </citation>
    <scope>NUCLEOTIDE SEQUENCE [LARGE SCALE GENOMIC DNA]</scope>
    <source>
        <strain evidence="2 3">5N</strain>
    </source>
</reference>
<dbReference type="EMBL" id="WOEZ01000239">
    <property type="protein sequence ID" value="NPT60827.1"/>
    <property type="molecule type" value="Genomic_DNA"/>
</dbReference>
<comment type="caution">
    <text evidence="2">The sequence shown here is derived from an EMBL/GenBank/DDBJ whole genome shotgun (WGS) entry which is preliminary data.</text>
</comment>
<keyword evidence="3" id="KW-1185">Reference proteome</keyword>
<protein>
    <submittedName>
        <fullName evidence="2">Uncharacterized protein</fullName>
    </submittedName>
</protein>
<feature type="region of interest" description="Disordered" evidence="1">
    <location>
        <begin position="33"/>
        <end position="52"/>
    </location>
</feature>
<accession>A0A972NZV9</accession>
<gene>
    <name evidence="2" type="ORF">GNZ13_41340</name>
</gene>
<evidence type="ECO:0000256" key="1">
    <source>
        <dbReference type="SAM" id="MobiDB-lite"/>
    </source>
</evidence>
<evidence type="ECO:0000313" key="3">
    <source>
        <dbReference type="Proteomes" id="UP000655523"/>
    </source>
</evidence>
<evidence type="ECO:0000313" key="2">
    <source>
        <dbReference type="EMBL" id="NPT60827.1"/>
    </source>
</evidence>
<name>A0A972NZV9_9BURK</name>
<dbReference type="Proteomes" id="UP000655523">
    <property type="component" value="Unassembled WGS sequence"/>
</dbReference>
<dbReference type="RefSeq" id="WP_172176079.1">
    <property type="nucleotide sequence ID" value="NZ_WOEZ01000239.1"/>
</dbReference>
<organism evidence="2 3">
    <name type="scientific">Paraburkholderia elongata</name>
    <dbReference type="NCBI Taxonomy" id="2675747"/>
    <lineage>
        <taxon>Bacteria</taxon>
        <taxon>Pseudomonadati</taxon>
        <taxon>Pseudomonadota</taxon>
        <taxon>Betaproteobacteria</taxon>
        <taxon>Burkholderiales</taxon>
        <taxon>Burkholderiaceae</taxon>
        <taxon>Paraburkholderia</taxon>
    </lineage>
</organism>
<proteinExistence type="predicted"/>